<dbReference type="PANTHER" id="PTHR12147">
    <property type="entry name" value="METALLOPEPTIDASE M28 FAMILY MEMBER"/>
    <property type="match status" value="1"/>
</dbReference>
<evidence type="ECO:0000256" key="7">
    <source>
        <dbReference type="RuleBase" id="RU361240"/>
    </source>
</evidence>
<comment type="similarity">
    <text evidence="2">Belongs to the peptidase M28 family. M28B subfamily.</text>
</comment>
<evidence type="ECO:0000256" key="4">
    <source>
        <dbReference type="ARBA" id="ARBA00022723"/>
    </source>
</evidence>
<dbReference type="STRING" id="139825.A0A401GXU6"/>
<keyword evidence="4 7" id="KW-0479">Metal-binding</keyword>
<feature type="chain" id="PRO_5018822970" description="Peptide hydrolase" evidence="7">
    <location>
        <begin position="29"/>
        <end position="466"/>
    </location>
</feature>
<organism evidence="9 10">
    <name type="scientific">Sparassis crispa</name>
    <dbReference type="NCBI Taxonomy" id="139825"/>
    <lineage>
        <taxon>Eukaryota</taxon>
        <taxon>Fungi</taxon>
        <taxon>Dikarya</taxon>
        <taxon>Basidiomycota</taxon>
        <taxon>Agaricomycotina</taxon>
        <taxon>Agaricomycetes</taxon>
        <taxon>Polyporales</taxon>
        <taxon>Sparassidaceae</taxon>
        <taxon>Sparassis</taxon>
    </lineage>
</organism>
<dbReference type="Gene3D" id="3.40.630.10">
    <property type="entry name" value="Zn peptidases"/>
    <property type="match status" value="1"/>
</dbReference>
<dbReference type="AlphaFoldDB" id="A0A401GXU6"/>
<feature type="domain" description="Peptidase M28" evidence="8">
    <location>
        <begin position="253"/>
        <end position="436"/>
    </location>
</feature>
<dbReference type="GO" id="GO:0046872">
    <property type="term" value="F:metal ion binding"/>
    <property type="evidence" value="ECO:0007669"/>
    <property type="project" value="UniProtKB-KW"/>
</dbReference>
<protein>
    <recommendedName>
        <fullName evidence="7">Peptide hydrolase</fullName>
        <ecNumber evidence="7">3.4.-.-</ecNumber>
    </recommendedName>
</protein>
<dbReference type="Proteomes" id="UP000287166">
    <property type="component" value="Unassembled WGS sequence"/>
</dbReference>
<dbReference type="InParanoid" id="A0A401GXU6"/>
<dbReference type="GO" id="GO:0008235">
    <property type="term" value="F:metalloexopeptidase activity"/>
    <property type="evidence" value="ECO:0007669"/>
    <property type="project" value="InterPro"/>
</dbReference>
<dbReference type="SUPFAM" id="SSF53187">
    <property type="entry name" value="Zn-dependent exopeptidases"/>
    <property type="match status" value="1"/>
</dbReference>
<dbReference type="Pfam" id="PF04389">
    <property type="entry name" value="Peptidase_M28"/>
    <property type="match status" value="1"/>
</dbReference>
<keyword evidence="3 7" id="KW-0645">Protease</keyword>
<dbReference type="InterPro" id="IPR045175">
    <property type="entry name" value="M28_fam"/>
</dbReference>
<dbReference type="GO" id="GO:0006508">
    <property type="term" value="P:proteolysis"/>
    <property type="evidence" value="ECO:0007669"/>
    <property type="project" value="UniProtKB-KW"/>
</dbReference>
<evidence type="ECO:0000256" key="1">
    <source>
        <dbReference type="ARBA" id="ARBA00001947"/>
    </source>
</evidence>
<accession>A0A401GXU6</accession>
<gene>
    <name evidence="9" type="ORF">SCP_1002690</name>
</gene>
<evidence type="ECO:0000313" key="9">
    <source>
        <dbReference type="EMBL" id="GBE87023.1"/>
    </source>
</evidence>
<dbReference type="EMBL" id="BFAD01000010">
    <property type="protein sequence ID" value="GBE87023.1"/>
    <property type="molecule type" value="Genomic_DNA"/>
</dbReference>
<sequence>MVFVPAAAPLALLLVTPYDLSLSSSCLARNFYGIHSQQSLFITDDACLAQSADLLTAGSIVPLESASAQGLIWLEEKAVDNAIRPASAADELDAFLVELTGPQADTSGQQVIAAHTGQARVLARTISSALLSLDPERALTLDTRLPRFWKAIPIPAAPIPFASVRQDAVKRIKDILASARFDPVVASLVNDLSIPQMVKDVRYLTGEDPTSDIVSRHSFSRGALEAAAWLKTQFESTGATCELKPFLRGFAPNVVCTFSATEDTTETILLSAHYDSRGSFGSTRAPGGDDDGSGTTSLLGIARTIGRKRVSFRKNVQLVAFAGEEQGLYGSRAYARELHDAGANLTLVVQADMLGYHVSGEPAQLGLPEKIGTPELAELLKVLAVWYSPEITVGYSSACCSDHQSFYELGFPGTQVFERAGPIADPMYHNSGDLSERQGYDFIQIKSIAKVQFATLLYSAGYEVSA</sequence>
<dbReference type="GeneID" id="38783940"/>
<dbReference type="EC" id="3.4.-.-" evidence="7"/>
<dbReference type="PANTHER" id="PTHR12147:SF26">
    <property type="entry name" value="PEPTIDASE M28 DOMAIN-CONTAINING PROTEIN"/>
    <property type="match status" value="1"/>
</dbReference>
<comment type="cofactor">
    <cofactor evidence="1">
        <name>Zn(2+)</name>
        <dbReference type="ChEBI" id="CHEBI:29105"/>
    </cofactor>
</comment>
<dbReference type="OrthoDB" id="10013407at2759"/>
<evidence type="ECO:0000256" key="3">
    <source>
        <dbReference type="ARBA" id="ARBA00022670"/>
    </source>
</evidence>
<evidence type="ECO:0000256" key="2">
    <source>
        <dbReference type="ARBA" id="ARBA00005634"/>
    </source>
</evidence>
<dbReference type="InterPro" id="IPR007484">
    <property type="entry name" value="Peptidase_M28"/>
</dbReference>
<keyword evidence="7" id="KW-0732">Signal</keyword>
<proteinExistence type="inferred from homology"/>
<evidence type="ECO:0000259" key="8">
    <source>
        <dbReference type="Pfam" id="PF04389"/>
    </source>
</evidence>
<dbReference type="RefSeq" id="XP_027617936.1">
    <property type="nucleotide sequence ID" value="XM_027762135.1"/>
</dbReference>
<evidence type="ECO:0000256" key="6">
    <source>
        <dbReference type="ARBA" id="ARBA00022833"/>
    </source>
</evidence>
<keyword evidence="6 7" id="KW-0862">Zinc</keyword>
<name>A0A401GXU6_9APHY</name>
<evidence type="ECO:0000313" key="10">
    <source>
        <dbReference type="Proteomes" id="UP000287166"/>
    </source>
</evidence>
<reference evidence="9 10" key="1">
    <citation type="journal article" date="2018" name="Sci. Rep.">
        <title>Genome sequence of the cauliflower mushroom Sparassis crispa (Hanabiratake) and its association with beneficial usage.</title>
        <authorList>
            <person name="Kiyama R."/>
            <person name="Furutani Y."/>
            <person name="Kawaguchi K."/>
            <person name="Nakanishi T."/>
        </authorList>
    </citation>
    <scope>NUCLEOTIDE SEQUENCE [LARGE SCALE GENOMIC DNA]</scope>
</reference>
<evidence type="ECO:0000256" key="5">
    <source>
        <dbReference type="ARBA" id="ARBA00022801"/>
    </source>
</evidence>
<keyword evidence="5 7" id="KW-0378">Hydrolase</keyword>
<keyword evidence="10" id="KW-1185">Reference proteome</keyword>
<comment type="caution">
    <text evidence="9">The sequence shown here is derived from an EMBL/GenBank/DDBJ whole genome shotgun (WGS) entry which is preliminary data.</text>
</comment>
<feature type="signal peptide" evidence="7">
    <location>
        <begin position="1"/>
        <end position="28"/>
    </location>
</feature>